<name>A0A2U2J0E8_9SPHN</name>
<sequence length="279" mass="30587">MPGFLPVDPLVAVTLAATILAAQPSSDRHEDKRQRLDEERRELSANIADPQWMQDQGRATLARLAVERGWRECAENEAGALAKTSEKPPRLLAEAALTTCREWENLLRLALDKGAYPYLEGPMSKDDMILRAELESRDGALARIAMWRAGGGGSPESDRPDQEREVATPLPETRVPAFAPLPPPSAGKAEPPATDPGAEDAETIVVTGTRVGGCRVRLADRTLTERQLAARAKEWAANGTPLRVIRPARADYHCLARIVWSLSKYGVTLFHFVEPSEAR</sequence>
<accession>A0A2U2J0E8</accession>
<keyword evidence="3" id="KW-1185">Reference proteome</keyword>
<evidence type="ECO:0000256" key="1">
    <source>
        <dbReference type="SAM" id="MobiDB-lite"/>
    </source>
</evidence>
<gene>
    <name evidence="2" type="ORF">DF286_02055</name>
</gene>
<organism evidence="2 3">
    <name type="scientific">Allosphingosinicella humi</name>
    <dbReference type="NCBI Taxonomy" id="2068657"/>
    <lineage>
        <taxon>Bacteria</taxon>
        <taxon>Pseudomonadati</taxon>
        <taxon>Pseudomonadota</taxon>
        <taxon>Alphaproteobacteria</taxon>
        <taxon>Sphingomonadales</taxon>
        <taxon>Sphingomonadaceae</taxon>
        <taxon>Allosphingosinicella</taxon>
    </lineage>
</organism>
<evidence type="ECO:0000313" key="3">
    <source>
        <dbReference type="Proteomes" id="UP000245916"/>
    </source>
</evidence>
<dbReference type="Proteomes" id="UP000245916">
    <property type="component" value="Unassembled WGS sequence"/>
</dbReference>
<dbReference type="AlphaFoldDB" id="A0A2U2J0E8"/>
<comment type="caution">
    <text evidence="2">The sequence shown here is derived from an EMBL/GenBank/DDBJ whole genome shotgun (WGS) entry which is preliminary data.</text>
</comment>
<evidence type="ECO:0000313" key="2">
    <source>
        <dbReference type="EMBL" id="PWG01787.1"/>
    </source>
</evidence>
<dbReference type="RefSeq" id="WP_109269926.1">
    <property type="nucleotide sequence ID" value="NZ_QFFF01000001.1"/>
</dbReference>
<protein>
    <submittedName>
        <fullName evidence="2">Uncharacterized protein</fullName>
    </submittedName>
</protein>
<feature type="region of interest" description="Disordered" evidence="1">
    <location>
        <begin position="148"/>
        <end position="199"/>
    </location>
</feature>
<proteinExistence type="predicted"/>
<reference evidence="2 3" key="1">
    <citation type="submission" date="2018-05" db="EMBL/GenBank/DDBJ databases">
        <title>Genome of Sphingosinicella humi QZX222.</title>
        <authorList>
            <person name="Qiao Z."/>
            <person name="Wang G."/>
        </authorList>
    </citation>
    <scope>NUCLEOTIDE SEQUENCE [LARGE SCALE GENOMIC DNA]</scope>
    <source>
        <strain evidence="2 3">QZX222</strain>
    </source>
</reference>
<dbReference type="EMBL" id="QFFF01000001">
    <property type="protein sequence ID" value="PWG01787.1"/>
    <property type="molecule type" value="Genomic_DNA"/>
</dbReference>
<feature type="compositionally biased region" description="Basic and acidic residues" evidence="1">
    <location>
        <begin position="156"/>
        <end position="166"/>
    </location>
</feature>